<feature type="domain" description="TRNA-binding" evidence="4">
    <location>
        <begin position="23"/>
        <end position="131"/>
    </location>
</feature>
<dbReference type="SUPFAM" id="SSF50249">
    <property type="entry name" value="Nucleic acid-binding proteins"/>
    <property type="match status" value="1"/>
</dbReference>
<dbReference type="RefSeq" id="WP_344795743.1">
    <property type="nucleotide sequence ID" value="NZ_BAABBN010000004.1"/>
</dbReference>
<gene>
    <name evidence="5" type="ORF">GCM10022277_08110</name>
</gene>
<evidence type="ECO:0000256" key="2">
    <source>
        <dbReference type="ARBA" id="ARBA00022884"/>
    </source>
</evidence>
<evidence type="ECO:0000313" key="5">
    <source>
        <dbReference type="EMBL" id="GAA3915805.1"/>
    </source>
</evidence>
<dbReference type="NCBIfam" id="NF007494">
    <property type="entry name" value="PRK10089.1-3"/>
    <property type="match status" value="1"/>
</dbReference>
<dbReference type="PROSITE" id="PS50886">
    <property type="entry name" value="TRBD"/>
    <property type="match status" value="1"/>
</dbReference>
<evidence type="ECO:0000313" key="6">
    <source>
        <dbReference type="Proteomes" id="UP001501565"/>
    </source>
</evidence>
<evidence type="ECO:0000256" key="3">
    <source>
        <dbReference type="PROSITE-ProRule" id="PRU00209"/>
    </source>
</evidence>
<keyword evidence="1 3" id="KW-0820">tRNA-binding</keyword>
<keyword evidence="6" id="KW-1185">Reference proteome</keyword>
<dbReference type="EMBL" id="BAABBN010000004">
    <property type="protein sequence ID" value="GAA3915805.1"/>
    <property type="molecule type" value="Genomic_DNA"/>
</dbReference>
<dbReference type="Gene3D" id="2.40.50.140">
    <property type="entry name" value="Nucleic acid-binding proteins"/>
    <property type="match status" value="1"/>
</dbReference>
<name>A0ABP7M6J4_9GAMM</name>
<dbReference type="Pfam" id="PF01588">
    <property type="entry name" value="tRNA_bind"/>
    <property type="match status" value="1"/>
</dbReference>
<accession>A0ABP7M6J4</accession>
<comment type="caution">
    <text evidence="5">The sequence shown here is derived from an EMBL/GenBank/DDBJ whole genome shotgun (WGS) entry which is preliminary data.</text>
</comment>
<dbReference type="InterPro" id="IPR012340">
    <property type="entry name" value="NA-bd_OB-fold"/>
</dbReference>
<reference evidence="6" key="1">
    <citation type="journal article" date="2019" name="Int. J. Syst. Evol. Microbiol.">
        <title>The Global Catalogue of Microorganisms (GCM) 10K type strain sequencing project: providing services to taxonomists for standard genome sequencing and annotation.</title>
        <authorList>
            <consortium name="The Broad Institute Genomics Platform"/>
            <consortium name="The Broad Institute Genome Sequencing Center for Infectious Disease"/>
            <person name="Wu L."/>
            <person name="Ma J."/>
        </authorList>
    </citation>
    <scope>NUCLEOTIDE SEQUENCE [LARGE SCALE GENOMIC DNA]</scope>
    <source>
        <strain evidence="6">JCM 17551</strain>
    </source>
</reference>
<proteinExistence type="predicted"/>
<evidence type="ECO:0000256" key="1">
    <source>
        <dbReference type="ARBA" id="ARBA00022555"/>
    </source>
</evidence>
<organism evidence="5 6">
    <name type="scientific">Litoribacillus peritrichatus</name>
    <dbReference type="NCBI Taxonomy" id="718191"/>
    <lineage>
        <taxon>Bacteria</taxon>
        <taxon>Pseudomonadati</taxon>
        <taxon>Pseudomonadota</taxon>
        <taxon>Gammaproteobacteria</taxon>
        <taxon>Oceanospirillales</taxon>
        <taxon>Oceanospirillaceae</taxon>
        <taxon>Litoribacillus</taxon>
    </lineage>
</organism>
<dbReference type="Proteomes" id="UP001501565">
    <property type="component" value="Unassembled WGS sequence"/>
</dbReference>
<evidence type="ECO:0000259" key="4">
    <source>
        <dbReference type="PROSITE" id="PS50886"/>
    </source>
</evidence>
<keyword evidence="2 3" id="KW-0694">RNA-binding</keyword>
<protein>
    <recommendedName>
        <fullName evidence="4">tRNA-binding domain-containing protein</fullName>
    </recommendedName>
</protein>
<dbReference type="CDD" id="cd02798">
    <property type="entry name" value="tRNA_bind_CsaA"/>
    <property type="match status" value="1"/>
</dbReference>
<sequence length="131" mass="14830">MLTQRVANLLKLVIPSFQSIKPSFQQVELRVGTIIEAVDFPEARNPAFKLKVDFGDEIGIRKSSAQNTDLYTKEDLEGKQVLAVVNFPPKQIGPMSSNVWSLVYTEKMVLWYWRCQTGALKTVPSWGSNRV</sequence>
<dbReference type="InterPro" id="IPR002547">
    <property type="entry name" value="tRNA-bd_dom"/>
</dbReference>